<comment type="caution">
    <text evidence="4">The sequence shown here is derived from an EMBL/GenBank/DDBJ whole genome shotgun (WGS) entry which is preliminary data.</text>
</comment>
<dbReference type="PANTHER" id="PTHR11496">
    <property type="entry name" value="ALCOHOL DEHYDROGENASE"/>
    <property type="match status" value="1"/>
</dbReference>
<dbReference type="SUPFAM" id="SSF56796">
    <property type="entry name" value="Dehydroquinate synthase-like"/>
    <property type="match status" value="1"/>
</dbReference>
<dbReference type="RefSeq" id="WP_125213021.1">
    <property type="nucleotide sequence ID" value="NZ_PDES01000003.1"/>
</dbReference>
<dbReference type="InterPro" id="IPR039697">
    <property type="entry name" value="Alcohol_dehydrogenase_Fe"/>
</dbReference>
<evidence type="ECO:0000256" key="1">
    <source>
        <dbReference type="ARBA" id="ARBA00023002"/>
    </source>
</evidence>
<dbReference type="Gene3D" id="1.20.1090.10">
    <property type="entry name" value="Dehydroquinate synthase-like - alpha domain"/>
    <property type="match status" value="1"/>
</dbReference>
<sequence length="405" mass="42580">MSESLLALQERPALPDTLSADLQPLPGHPAAYLGEGAAARLGSVIEALGGRRVLFVHGPTSYRRSGVGESVERWAGRYRVEHFDGVRPNPRIAQVREGVALARRFGPDVVVGVGGGSSLDVAKAVAVLGAQPADPLDCLRDPGLVTRPRSAALVLLPTTAGSGSEMTRFATVYVEGRKHSLDLAQARADLVLVDPRLTSSLPRRDSVASGLDALAQAVESYWSVSADAGSRALARAALERLLPPLAHAARAGSFTDPGVRTGLAHGASLAGAAIDLTRTTAAHALSYELTARLGLAHGTAVALHLDWLMARHAALTEAECRHPEGAPGVRRRVETVQRLAEEATGGSVELLVRRLLTLGGQPAGLRELALPARSWRQPLTAALASNRAGNNPCLLTEDDVLRFLV</sequence>
<keyword evidence="5" id="KW-1185">Reference proteome</keyword>
<evidence type="ECO:0000259" key="2">
    <source>
        <dbReference type="Pfam" id="PF00465"/>
    </source>
</evidence>
<dbReference type="InterPro" id="IPR018211">
    <property type="entry name" value="ADH_Fe_CS"/>
</dbReference>
<evidence type="ECO:0000313" key="5">
    <source>
        <dbReference type="Proteomes" id="UP000276379"/>
    </source>
</evidence>
<dbReference type="EMBL" id="PDES01000003">
    <property type="protein sequence ID" value="RRQ88070.1"/>
    <property type="molecule type" value="Genomic_DNA"/>
</dbReference>
<dbReference type="PANTHER" id="PTHR11496:SF83">
    <property type="entry name" value="HYDROXYACID-OXOACID TRANSHYDROGENASE, MITOCHONDRIAL"/>
    <property type="match status" value="1"/>
</dbReference>
<feature type="domain" description="Alcohol dehydrogenase iron-type/glycerol dehydrogenase GldA" evidence="2">
    <location>
        <begin position="32"/>
        <end position="195"/>
    </location>
</feature>
<dbReference type="InterPro" id="IPR056798">
    <property type="entry name" value="ADH_Fe_C"/>
</dbReference>
<dbReference type="Gene3D" id="3.40.50.1970">
    <property type="match status" value="1"/>
</dbReference>
<gene>
    <name evidence="4" type="ORF">CQW44_08705</name>
</gene>
<dbReference type="GO" id="GO:0046872">
    <property type="term" value="F:metal ion binding"/>
    <property type="evidence" value="ECO:0007669"/>
    <property type="project" value="InterPro"/>
</dbReference>
<protein>
    <submittedName>
        <fullName evidence="4">Uncharacterized protein</fullName>
    </submittedName>
</protein>
<evidence type="ECO:0000313" key="4">
    <source>
        <dbReference type="EMBL" id="RRQ88070.1"/>
    </source>
</evidence>
<proteinExistence type="predicted"/>
<dbReference type="Pfam" id="PF25137">
    <property type="entry name" value="ADH_Fe_C"/>
    <property type="match status" value="1"/>
</dbReference>
<organism evidence="4 5">
    <name type="scientific">Streptomyces griseofuscus</name>
    <dbReference type="NCBI Taxonomy" id="146922"/>
    <lineage>
        <taxon>Bacteria</taxon>
        <taxon>Bacillati</taxon>
        <taxon>Actinomycetota</taxon>
        <taxon>Actinomycetes</taxon>
        <taxon>Kitasatosporales</taxon>
        <taxon>Streptomycetaceae</taxon>
        <taxon>Streptomyces</taxon>
    </lineage>
</organism>
<evidence type="ECO:0000259" key="3">
    <source>
        <dbReference type="Pfam" id="PF25137"/>
    </source>
</evidence>
<dbReference type="Pfam" id="PF00465">
    <property type="entry name" value="Fe-ADH"/>
    <property type="match status" value="1"/>
</dbReference>
<reference evidence="4 5" key="1">
    <citation type="submission" date="2017-10" db="EMBL/GenBank/DDBJ databases">
        <title>Draft genome of actinobacteria isolated from guarana (Paullinia cupana (Mart.) Ducke.</title>
        <authorList>
            <person name="Siqueira K.A."/>
            <person name="Liotti R.G."/>
            <person name="Mendes T.A."/>
            <person name="Soares M.A."/>
        </authorList>
    </citation>
    <scope>NUCLEOTIDE SEQUENCE [LARGE SCALE GENOMIC DNA]</scope>
    <source>
        <strain evidence="4 5">199</strain>
    </source>
</reference>
<dbReference type="GO" id="GO:0004022">
    <property type="term" value="F:alcohol dehydrogenase (NAD+) activity"/>
    <property type="evidence" value="ECO:0007669"/>
    <property type="project" value="UniProtKB-ARBA"/>
</dbReference>
<feature type="domain" description="Fe-containing alcohol dehydrogenase-like C-terminal" evidence="3">
    <location>
        <begin position="207"/>
        <end position="403"/>
    </location>
</feature>
<dbReference type="FunFam" id="3.40.50.1970:FF:000003">
    <property type="entry name" value="Alcohol dehydrogenase, iron-containing"/>
    <property type="match status" value="1"/>
</dbReference>
<accession>A0A426SBX5</accession>
<keyword evidence="1" id="KW-0560">Oxidoreductase</keyword>
<dbReference type="PROSITE" id="PS00913">
    <property type="entry name" value="ADH_IRON_1"/>
    <property type="match status" value="1"/>
</dbReference>
<dbReference type="InterPro" id="IPR001670">
    <property type="entry name" value="ADH_Fe/GldA"/>
</dbReference>
<name>A0A426SBX5_9ACTN</name>
<dbReference type="Proteomes" id="UP000276379">
    <property type="component" value="Unassembled WGS sequence"/>
</dbReference>
<dbReference type="AlphaFoldDB" id="A0A426SBX5"/>